<keyword evidence="2" id="KW-1185">Reference proteome</keyword>
<evidence type="ECO:0000313" key="2">
    <source>
        <dbReference type="Proteomes" id="UP000706124"/>
    </source>
</evidence>
<gene>
    <name evidence="1" type="ORF">E4U60_001577</name>
</gene>
<organism evidence="1 2">
    <name type="scientific">Claviceps pazoutovae</name>
    <dbReference type="NCBI Taxonomy" id="1649127"/>
    <lineage>
        <taxon>Eukaryota</taxon>
        <taxon>Fungi</taxon>
        <taxon>Dikarya</taxon>
        <taxon>Ascomycota</taxon>
        <taxon>Pezizomycotina</taxon>
        <taxon>Sordariomycetes</taxon>
        <taxon>Hypocreomycetidae</taxon>
        <taxon>Hypocreales</taxon>
        <taxon>Clavicipitaceae</taxon>
        <taxon>Claviceps</taxon>
    </lineage>
</organism>
<dbReference type="AlphaFoldDB" id="A0A9P7MCZ2"/>
<dbReference type="Proteomes" id="UP000706124">
    <property type="component" value="Unassembled WGS sequence"/>
</dbReference>
<comment type="caution">
    <text evidence="1">The sequence shown here is derived from an EMBL/GenBank/DDBJ whole genome shotgun (WGS) entry which is preliminary data.</text>
</comment>
<sequence>MSNHHAICYNEIKIRSVGLQRQFFFHGLRCSTVNGINDHGLLHKAGDYMYYFIAPVFNKSPSSRSQVQPESGVYGCRAYPMSRDREAYRIRNGSRQTLNQ</sequence>
<name>A0A9P7MCZ2_9HYPO</name>
<protein>
    <submittedName>
        <fullName evidence="1">Uncharacterized protein</fullName>
    </submittedName>
</protein>
<proteinExistence type="predicted"/>
<evidence type="ECO:0000313" key="1">
    <source>
        <dbReference type="EMBL" id="KAG5937973.1"/>
    </source>
</evidence>
<dbReference type="EMBL" id="SRPO01000166">
    <property type="protein sequence ID" value="KAG5937973.1"/>
    <property type="molecule type" value="Genomic_DNA"/>
</dbReference>
<reference evidence="1 2" key="1">
    <citation type="journal article" date="2020" name="bioRxiv">
        <title>Whole genome comparisons of ergot fungi reveals the divergence and evolution of species within the genus Claviceps are the result of varying mechanisms driving genome evolution and host range expansion.</title>
        <authorList>
            <person name="Wyka S.A."/>
            <person name="Mondo S.J."/>
            <person name="Liu M."/>
            <person name="Dettman J."/>
            <person name="Nalam V."/>
            <person name="Broders K.D."/>
        </authorList>
    </citation>
    <scope>NUCLEOTIDE SEQUENCE [LARGE SCALE GENOMIC DNA]</scope>
    <source>
        <strain evidence="1 2">CCC 1485</strain>
    </source>
</reference>
<accession>A0A9P7MCZ2</accession>